<dbReference type="GO" id="GO:0098978">
    <property type="term" value="C:glutamatergic synapse"/>
    <property type="evidence" value="ECO:0007669"/>
    <property type="project" value="TreeGrafter"/>
</dbReference>
<dbReference type="Proteomes" id="UP000887569">
    <property type="component" value="Unplaced"/>
</dbReference>
<dbReference type="InterPro" id="IPR027267">
    <property type="entry name" value="AH/BAR_dom_sf"/>
</dbReference>
<dbReference type="PANTHER" id="PTHR14167:SF81">
    <property type="entry name" value="ENDOPHILIN-A"/>
    <property type="match status" value="1"/>
</dbReference>
<accession>A0A914ZZL1</accession>
<dbReference type="InterPro" id="IPR036028">
    <property type="entry name" value="SH3-like_dom_sf"/>
</dbReference>
<dbReference type="Gene3D" id="2.30.30.40">
    <property type="entry name" value="SH3 Domains"/>
    <property type="match status" value="1"/>
</dbReference>
<dbReference type="Pfam" id="PF03114">
    <property type="entry name" value="BAR"/>
    <property type="match status" value="1"/>
</dbReference>
<evidence type="ECO:0000256" key="6">
    <source>
        <dbReference type="ARBA" id="ARBA00023136"/>
    </source>
</evidence>
<evidence type="ECO:0000256" key="4">
    <source>
        <dbReference type="ARBA" id="ARBA00022583"/>
    </source>
</evidence>
<keyword evidence="4" id="KW-0254">Endocytosis</keyword>
<evidence type="ECO:0000256" key="3">
    <source>
        <dbReference type="ARBA" id="ARBA00022443"/>
    </source>
</evidence>
<organism evidence="10 11">
    <name type="scientific">Parascaris univalens</name>
    <name type="common">Nematode worm</name>
    <dbReference type="NCBI Taxonomy" id="6257"/>
    <lineage>
        <taxon>Eukaryota</taxon>
        <taxon>Metazoa</taxon>
        <taxon>Ecdysozoa</taxon>
        <taxon>Nematoda</taxon>
        <taxon>Chromadorea</taxon>
        <taxon>Rhabditida</taxon>
        <taxon>Spirurina</taxon>
        <taxon>Ascaridomorpha</taxon>
        <taxon>Ascaridoidea</taxon>
        <taxon>Ascarididae</taxon>
        <taxon>Parascaris</taxon>
    </lineage>
</organism>
<dbReference type="GO" id="GO:0098793">
    <property type="term" value="C:presynapse"/>
    <property type="evidence" value="ECO:0007669"/>
    <property type="project" value="TreeGrafter"/>
</dbReference>
<dbReference type="InterPro" id="IPR001452">
    <property type="entry name" value="SH3_domain"/>
</dbReference>
<dbReference type="InterPro" id="IPR004148">
    <property type="entry name" value="BAR_dom"/>
</dbReference>
<dbReference type="AlphaFoldDB" id="A0A914ZZL1"/>
<dbReference type="PRINTS" id="PR00452">
    <property type="entry name" value="SH3DOMAIN"/>
</dbReference>
<protein>
    <submittedName>
        <fullName evidence="11">Uncharacterized protein</fullName>
    </submittedName>
</protein>
<name>A0A914ZZL1_PARUN</name>
<dbReference type="FunFam" id="2.30.30.40:FF:000072">
    <property type="entry name" value="Unconventional Myosin IB"/>
    <property type="match status" value="1"/>
</dbReference>
<evidence type="ECO:0000259" key="8">
    <source>
        <dbReference type="PROSITE" id="PS50002"/>
    </source>
</evidence>
<sequence length="324" mass="36620">MSALSKVRLTTKTLPYPQTESLADTMRKYGTALGANSDLGKALMETSEAYRQIAAVRSRMVGNVERNFLDPLTHLQQTDLKEVHHHRTKVKSRRLDFDYKKRKQVRDEKLKQAKGKLEESKQFAEQAMHNLLSSDTEQVSPLCALVDAQLDFHRQTTQILEKLQQQLRERVSGVNSRSRTKHTDKSVFTDRLSSTRSSFLSIEFSWAANVSNQRTIRKEYSMVNGDDWSLPAVSSNASVSPSLPVQAPPPYWGGSALPAHSSVLRSPAAKALYDFEAQNEDELDFKEGDIIRLISQIDENWFKGSIRGKSGYFPTSYVQVLVPL</sequence>
<dbReference type="SUPFAM" id="SSF50044">
    <property type="entry name" value="SH3-domain"/>
    <property type="match status" value="1"/>
</dbReference>
<dbReference type="Pfam" id="PF00018">
    <property type="entry name" value="SH3_1"/>
    <property type="match status" value="1"/>
</dbReference>
<evidence type="ECO:0000256" key="1">
    <source>
        <dbReference type="ARBA" id="ARBA00004170"/>
    </source>
</evidence>
<comment type="similarity">
    <text evidence="2">Belongs to the endophilin family.</text>
</comment>
<dbReference type="PROSITE" id="PS50002">
    <property type="entry name" value="SH3"/>
    <property type="match status" value="1"/>
</dbReference>
<keyword evidence="5" id="KW-0175">Coiled coil</keyword>
<keyword evidence="10" id="KW-1185">Reference proteome</keyword>
<keyword evidence="3 7" id="KW-0728">SH3 domain</keyword>
<feature type="domain" description="BAR" evidence="9">
    <location>
        <begin position="1"/>
        <end position="176"/>
    </location>
</feature>
<dbReference type="WBParaSite" id="PgE077_g004_t02">
    <property type="protein sequence ID" value="PgE077_g004_t02"/>
    <property type="gene ID" value="PgE077_g004"/>
</dbReference>
<dbReference type="PROSITE" id="PS51021">
    <property type="entry name" value="BAR"/>
    <property type="match status" value="1"/>
</dbReference>
<dbReference type="InterPro" id="IPR050384">
    <property type="entry name" value="Endophilin_SH3RF"/>
</dbReference>
<dbReference type="SUPFAM" id="SSF103657">
    <property type="entry name" value="BAR/IMD domain-like"/>
    <property type="match status" value="1"/>
</dbReference>
<evidence type="ECO:0000256" key="5">
    <source>
        <dbReference type="ARBA" id="ARBA00023054"/>
    </source>
</evidence>
<feature type="domain" description="SH3" evidence="8">
    <location>
        <begin position="264"/>
        <end position="323"/>
    </location>
</feature>
<dbReference type="Gene3D" id="1.20.1270.60">
    <property type="entry name" value="Arfaptin homology (AH) domain/BAR domain"/>
    <property type="match status" value="1"/>
</dbReference>
<evidence type="ECO:0000313" key="10">
    <source>
        <dbReference type="Proteomes" id="UP000887569"/>
    </source>
</evidence>
<dbReference type="PANTHER" id="PTHR14167">
    <property type="entry name" value="SH3 DOMAIN-CONTAINING"/>
    <property type="match status" value="1"/>
</dbReference>
<dbReference type="GO" id="GO:0016191">
    <property type="term" value="P:synaptic vesicle uncoating"/>
    <property type="evidence" value="ECO:0007669"/>
    <property type="project" value="TreeGrafter"/>
</dbReference>
<dbReference type="CDD" id="cd11803">
    <property type="entry name" value="SH3_Endophilin_A"/>
    <property type="match status" value="1"/>
</dbReference>
<evidence type="ECO:0000259" key="9">
    <source>
        <dbReference type="PROSITE" id="PS51021"/>
    </source>
</evidence>
<dbReference type="PRINTS" id="PR00499">
    <property type="entry name" value="P67PHOX"/>
</dbReference>
<evidence type="ECO:0000256" key="2">
    <source>
        <dbReference type="ARBA" id="ARBA00006697"/>
    </source>
</evidence>
<dbReference type="InterPro" id="IPR035824">
    <property type="entry name" value="Endophilin_A_SH3"/>
</dbReference>
<dbReference type="GO" id="GO:0016020">
    <property type="term" value="C:membrane"/>
    <property type="evidence" value="ECO:0007669"/>
    <property type="project" value="UniProtKB-SubCell"/>
</dbReference>
<evidence type="ECO:0000256" key="7">
    <source>
        <dbReference type="PROSITE-ProRule" id="PRU00192"/>
    </source>
</evidence>
<reference evidence="11" key="1">
    <citation type="submission" date="2022-11" db="UniProtKB">
        <authorList>
            <consortium name="WormBaseParasite"/>
        </authorList>
    </citation>
    <scope>IDENTIFICATION</scope>
</reference>
<comment type="subcellular location">
    <subcellularLocation>
        <location evidence="1">Membrane</location>
        <topology evidence="1">Peripheral membrane protein</topology>
    </subcellularLocation>
</comment>
<proteinExistence type="inferred from homology"/>
<dbReference type="SMART" id="SM00326">
    <property type="entry name" value="SH3"/>
    <property type="match status" value="1"/>
</dbReference>
<evidence type="ECO:0000313" key="11">
    <source>
        <dbReference type="WBParaSite" id="PgE077_g004_t02"/>
    </source>
</evidence>
<dbReference type="SMART" id="SM00721">
    <property type="entry name" value="BAR"/>
    <property type="match status" value="1"/>
</dbReference>
<keyword evidence="6" id="KW-0472">Membrane</keyword>
<dbReference type="GO" id="GO:0005737">
    <property type="term" value="C:cytoplasm"/>
    <property type="evidence" value="ECO:0007669"/>
    <property type="project" value="InterPro"/>
</dbReference>